<dbReference type="GO" id="GO:0009235">
    <property type="term" value="P:cobalamin metabolic process"/>
    <property type="evidence" value="ECO:0007669"/>
    <property type="project" value="UniProtKB-ARBA"/>
</dbReference>
<dbReference type="InterPro" id="IPR036451">
    <property type="entry name" value="CblAdoTrfase-like_sf"/>
</dbReference>
<feature type="domain" description="Cobalamin adenosyltransferase-like" evidence="12">
    <location>
        <begin position="46"/>
        <end position="216"/>
    </location>
</feature>
<dbReference type="AlphaFoldDB" id="A0A4Q0A2U1"/>
<keyword evidence="3 10" id="KW-0808">Transferase</keyword>
<name>A0A4Q0A2U1_9FUNG</name>
<dbReference type="Gene3D" id="1.20.1200.10">
    <property type="entry name" value="Cobalamin adenosyltransferase-like"/>
    <property type="match status" value="1"/>
</dbReference>
<dbReference type="InterPro" id="IPR016030">
    <property type="entry name" value="CblAdoTrfase-like"/>
</dbReference>
<evidence type="ECO:0000259" key="12">
    <source>
        <dbReference type="Pfam" id="PF01923"/>
    </source>
</evidence>
<dbReference type="GO" id="GO:0008817">
    <property type="term" value="F:corrinoid adenosyltransferase activity"/>
    <property type="evidence" value="ECO:0007669"/>
    <property type="project" value="TreeGrafter"/>
</dbReference>
<dbReference type="Proteomes" id="UP000268162">
    <property type="component" value="Unassembled WGS sequence"/>
</dbReference>
<keyword evidence="14" id="KW-1185">Reference proteome</keyword>
<evidence type="ECO:0000256" key="7">
    <source>
        <dbReference type="ARBA" id="ARBA00056747"/>
    </source>
</evidence>
<dbReference type="EMBL" id="ML002240">
    <property type="protein sequence ID" value="RKP39851.1"/>
    <property type="molecule type" value="Genomic_DNA"/>
</dbReference>
<dbReference type="FunFam" id="1.20.1200.10:FF:000001">
    <property type="entry name" value="Cob(I)yrinic acid a,c-diamide adenosyltransferase"/>
    <property type="match status" value="1"/>
</dbReference>
<evidence type="ECO:0000313" key="13">
    <source>
        <dbReference type="EMBL" id="RKP39851.1"/>
    </source>
</evidence>
<sequence>MRASNLTHRALHTSAGVWNTADQPPATPTPSEAETSPSAAAKRIKIYTKTGDKGTSSLFTGERRPKDDEVFEALGATDELTSALGLAKEYGKQGDLELIERLEKIQCCIQDIGSNVATPRTSANEARLNRTEFDPQGELIAEMEGWIDEMDGRLPPLRNFIIPSGGLPSTSLHVARSICRRAERRVVPLVQQQMADASVGRYLNRLSDFLFTTARYSAMKMGEIETIYRRPRGKKNTEIDE</sequence>
<dbReference type="STRING" id="215637.A0A4Q0A2U1"/>
<protein>
    <recommendedName>
        <fullName evidence="8">Corrinoid adenosyltransferase MMAB</fullName>
    </recommendedName>
    <alternativeName>
        <fullName evidence="9">ATP:co(I)rrinoid adenosyltransferase MMAB</fullName>
    </alternativeName>
</protein>
<keyword evidence="5 10" id="KW-0067">ATP-binding</keyword>
<organism evidence="13 14">
    <name type="scientific">Dimargaris cristalligena</name>
    <dbReference type="NCBI Taxonomy" id="215637"/>
    <lineage>
        <taxon>Eukaryota</taxon>
        <taxon>Fungi</taxon>
        <taxon>Fungi incertae sedis</taxon>
        <taxon>Zoopagomycota</taxon>
        <taxon>Kickxellomycotina</taxon>
        <taxon>Dimargaritomycetes</taxon>
        <taxon>Dimargaritales</taxon>
        <taxon>Dimargaritaceae</taxon>
        <taxon>Dimargaris</taxon>
    </lineage>
</organism>
<evidence type="ECO:0000256" key="4">
    <source>
        <dbReference type="ARBA" id="ARBA00022741"/>
    </source>
</evidence>
<evidence type="ECO:0000256" key="9">
    <source>
        <dbReference type="ARBA" id="ARBA00075216"/>
    </source>
</evidence>
<feature type="compositionally biased region" description="Low complexity" evidence="11">
    <location>
        <begin position="29"/>
        <end position="39"/>
    </location>
</feature>
<gene>
    <name evidence="13" type="ORF">BJ085DRAFT_14218</name>
</gene>
<dbReference type="SUPFAM" id="SSF89028">
    <property type="entry name" value="Cobalamin adenosyltransferase-like"/>
    <property type="match status" value="1"/>
</dbReference>
<evidence type="ECO:0000256" key="10">
    <source>
        <dbReference type="RuleBase" id="RU366026"/>
    </source>
</evidence>
<proteinExistence type="inferred from homology"/>
<evidence type="ECO:0000256" key="5">
    <source>
        <dbReference type="ARBA" id="ARBA00022840"/>
    </source>
</evidence>
<dbReference type="InterPro" id="IPR029499">
    <property type="entry name" value="PduO-typ"/>
</dbReference>
<evidence type="ECO:0000256" key="8">
    <source>
        <dbReference type="ARBA" id="ARBA00071654"/>
    </source>
</evidence>
<evidence type="ECO:0000313" key="14">
    <source>
        <dbReference type="Proteomes" id="UP000268162"/>
    </source>
</evidence>
<reference evidence="14" key="1">
    <citation type="journal article" date="2018" name="Nat. Microbiol.">
        <title>Leveraging single-cell genomics to expand the fungal tree of life.</title>
        <authorList>
            <person name="Ahrendt S.R."/>
            <person name="Quandt C.A."/>
            <person name="Ciobanu D."/>
            <person name="Clum A."/>
            <person name="Salamov A."/>
            <person name="Andreopoulos B."/>
            <person name="Cheng J.F."/>
            <person name="Woyke T."/>
            <person name="Pelin A."/>
            <person name="Henrissat B."/>
            <person name="Reynolds N.K."/>
            <person name="Benny G.L."/>
            <person name="Smith M.E."/>
            <person name="James T.Y."/>
            <person name="Grigoriev I.V."/>
        </authorList>
    </citation>
    <scope>NUCLEOTIDE SEQUENCE [LARGE SCALE GENOMIC DNA]</scope>
    <source>
        <strain evidence="14">RSA 468</strain>
    </source>
</reference>
<evidence type="ECO:0000256" key="6">
    <source>
        <dbReference type="ARBA" id="ARBA00051988"/>
    </source>
</evidence>
<evidence type="ECO:0000256" key="11">
    <source>
        <dbReference type="SAM" id="MobiDB-lite"/>
    </source>
</evidence>
<evidence type="ECO:0000256" key="2">
    <source>
        <dbReference type="ARBA" id="ARBA00011233"/>
    </source>
</evidence>
<feature type="region of interest" description="Disordered" evidence="11">
    <location>
        <begin position="13"/>
        <end position="39"/>
    </location>
</feature>
<comment type="subunit">
    <text evidence="2">Homotrimer.</text>
</comment>
<dbReference type="PANTHER" id="PTHR12213">
    <property type="entry name" value="CORRINOID ADENOSYLTRANSFERASE"/>
    <property type="match status" value="1"/>
</dbReference>
<dbReference type="GO" id="GO:0005524">
    <property type="term" value="F:ATP binding"/>
    <property type="evidence" value="ECO:0007669"/>
    <property type="project" value="UniProtKB-UniRule"/>
</dbReference>
<evidence type="ECO:0000256" key="1">
    <source>
        <dbReference type="ARBA" id="ARBA00007487"/>
    </source>
</evidence>
<evidence type="ECO:0000256" key="3">
    <source>
        <dbReference type="ARBA" id="ARBA00022679"/>
    </source>
</evidence>
<dbReference type="Pfam" id="PF01923">
    <property type="entry name" value="Cob_adeno_trans"/>
    <property type="match status" value="1"/>
</dbReference>
<dbReference type="NCBIfam" id="TIGR00636">
    <property type="entry name" value="PduO_Nterm"/>
    <property type="match status" value="1"/>
</dbReference>
<dbReference type="PANTHER" id="PTHR12213:SF0">
    <property type="entry name" value="CORRINOID ADENOSYLTRANSFERASE MMAB"/>
    <property type="match status" value="1"/>
</dbReference>
<comment type="catalytic activity">
    <reaction evidence="6">
        <text>cob(I)alamin-[corrinoid adenosyltransferase] + ATP = apo-[corrinoid adenosyltransferase] + adenosylcob(III)alamin + triphosphate</text>
        <dbReference type="Rhea" id="RHEA:56796"/>
        <dbReference type="Rhea" id="RHEA-COMP:14743"/>
        <dbReference type="Rhea" id="RHEA-COMP:14744"/>
        <dbReference type="ChEBI" id="CHEBI:18036"/>
        <dbReference type="ChEBI" id="CHEBI:18408"/>
        <dbReference type="ChEBI" id="CHEBI:30616"/>
        <dbReference type="ChEBI" id="CHEBI:60488"/>
        <dbReference type="ChEBI" id="CHEBI:83228"/>
    </reaction>
    <physiologicalReaction direction="left-to-right" evidence="6">
        <dbReference type="Rhea" id="RHEA:56797"/>
    </physiologicalReaction>
</comment>
<accession>A0A4Q0A2U1</accession>
<comment type="similarity">
    <text evidence="1 10">Belongs to the Cob(I)alamin adenosyltransferase family.</text>
</comment>
<comment type="function">
    <text evidence="7">Converts cob(I)alamin to adenosylcobalamin (adenosylcob(III)alamin), a coenzyme for methylmalonyl-CoA mutase, therefore participates in the final step of the vitamin B12 conversion. Generates adenosylcobalamin (AdoCbl) and directly delivers the cofactor to MUT in a transfer that is stimulated by ATP-binding to MMAB and gated by MMAA.</text>
</comment>
<keyword evidence="4 10" id="KW-0547">Nucleotide-binding</keyword>